<dbReference type="Proteomes" id="UP000030624">
    <property type="component" value="Chromosome"/>
</dbReference>
<reference evidence="1 2" key="1">
    <citation type="journal article" date="2015" name="Appl. Environ. Microbiol.">
        <title>The Geoglobus acetivorans genome: Fe(III) reduction, acetate utilization, autotrophic growth, and degradation of aromatic compounds in a hyperthermophilic archaeon.</title>
        <authorList>
            <person name="Mardanov A.V."/>
            <person name="Slododkina G.B."/>
            <person name="Slobodkin A.I."/>
            <person name="Beletsky A.V."/>
            <person name="Gavrilov S.N."/>
            <person name="Kublanov I.V."/>
            <person name="Bonch-Osmolovskaya E.A."/>
            <person name="Skryabin K.G."/>
            <person name="Ravin N.V."/>
        </authorList>
    </citation>
    <scope>NUCLEOTIDE SEQUENCE [LARGE SCALE GENOMIC DNA]</scope>
    <source>
        <strain evidence="1 2">SBH6</strain>
    </source>
</reference>
<evidence type="ECO:0000313" key="1">
    <source>
        <dbReference type="EMBL" id="AIY90391.1"/>
    </source>
</evidence>
<evidence type="ECO:0000313" key="2">
    <source>
        <dbReference type="Proteomes" id="UP000030624"/>
    </source>
</evidence>
<dbReference type="HOGENOM" id="CLU_3162956_0_0_2"/>
<gene>
    <name evidence="1" type="ORF">GACE_1350</name>
</gene>
<dbReference type="KEGG" id="gac:GACE_1350"/>
<protein>
    <submittedName>
        <fullName evidence="1">Uncharacterized protein</fullName>
    </submittedName>
</protein>
<organism evidence="1 2">
    <name type="scientific">Geoglobus acetivorans</name>
    <dbReference type="NCBI Taxonomy" id="565033"/>
    <lineage>
        <taxon>Archaea</taxon>
        <taxon>Methanobacteriati</taxon>
        <taxon>Methanobacteriota</taxon>
        <taxon>Archaeoglobi</taxon>
        <taxon>Archaeoglobales</taxon>
        <taxon>Archaeoglobaceae</taxon>
        <taxon>Geoglobus</taxon>
    </lineage>
</organism>
<dbReference type="STRING" id="565033.GACE_1350"/>
<dbReference type="EMBL" id="CP009552">
    <property type="protein sequence ID" value="AIY90391.1"/>
    <property type="molecule type" value="Genomic_DNA"/>
</dbReference>
<sequence length="47" mass="5646">MQRITKPESNTRREATKVKILKPVKQLKDDEEAEIEEKRYQKYPGKD</sequence>
<proteinExistence type="predicted"/>
<name>A0A0A7GHJ9_GEOAI</name>
<dbReference type="AlphaFoldDB" id="A0A0A7GHJ9"/>
<accession>A0A0A7GHJ9</accession>